<evidence type="ECO:0000256" key="1">
    <source>
        <dbReference type="SAM" id="MobiDB-lite"/>
    </source>
</evidence>
<dbReference type="EMBL" id="BQXU01000009">
    <property type="protein sequence ID" value="GKT44247.1"/>
    <property type="molecule type" value="Genomic_DNA"/>
</dbReference>
<dbReference type="Proteomes" id="UP001055115">
    <property type="component" value="Unassembled WGS sequence"/>
</dbReference>
<keyword evidence="3" id="KW-1185">Reference proteome</keyword>
<dbReference type="AlphaFoldDB" id="A0AA37LHL1"/>
<feature type="region of interest" description="Disordered" evidence="1">
    <location>
        <begin position="23"/>
        <end position="59"/>
    </location>
</feature>
<proteinExistence type="predicted"/>
<dbReference type="GeneID" id="73325230"/>
<evidence type="ECO:0000313" key="2">
    <source>
        <dbReference type="EMBL" id="GKT44247.1"/>
    </source>
</evidence>
<sequence>MSVSGDLSTLMWIGGFAGLVTKEASETTESAEPNGQTAPPLAVHGADSGPDLQDTSGID</sequence>
<organism evidence="2 3">
    <name type="scientific">Colletotrichum spaethianum</name>
    <dbReference type="NCBI Taxonomy" id="700344"/>
    <lineage>
        <taxon>Eukaryota</taxon>
        <taxon>Fungi</taxon>
        <taxon>Dikarya</taxon>
        <taxon>Ascomycota</taxon>
        <taxon>Pezizomycotina</taxon>
        <taxon>Sordariomycetes</taxon>
        <taxon>Hypocreomycetidae</taxon>
        <taxon>Glomerellales</taxon>
        <taxon>Glomerellaceae</taxon>
        <taxon>Colletotrichum</taxon>
        <taxon>Colletotrichum spaethianum species complex</taxon>
    </lineage>
</organism>
<comment type="caution">
    <text evidence="2">The sequence shown here is derived from an EMBL/GenBank/DDBJ whole genome shotgun (WGS) entry which is preliminary data.</text>
</comment>
<name>A0AA37LHL1_9PEZI</name>
<dbReference type="RefSeq" id="XP_049126597.1">
    <property type="nucleotide sequence ID" value="XM_049270640.1"/>
</dbReference>
<accession>A0AA37LHL1</accession>
<protein>
    <submittedName>
        <fullName evidence="2">Uncharacterized protein</fullName>
    </submittedName>
</protein>
<gene>
    <name evidence="2" type="ORF">ColSpa_04428</name>
</gene>
<reference evidence="2 3" key="1">
    <citation type="submission" date="2022-03" db="EMBL/GenBank/DDBJ databases">
        <title>Genome data of Colletotrichum spp.</title>
        <authorList>
            <person name="Utami Y.D."/>
            <person name="Hiruma K."/>
        </authorList>
    </citation>
    <scope>NUCLEOTIDE SEQUENCE [LARGE SCALE GENOMIC DNA]</scope>
    <source>
        <strain evidence="2 3">MAFF 239500</strain>
    </source>
</reference>
<evidence type="ECO:0000313" key="3">
    <source>
        <dbReference type="Proteomes" id="UP001055115"/>
    </source>
</evidence>